<evidence type="ECO:0000313" key="2">
    <source>
        <dbReference type="EMBL" id="CBI07506.1"/>
    </source>
</evidence>
<organism evidence="2">
    <name type="scientific">mine drainage metagenome</name>
    <dbReference type="NCBI Taxonomy" id="410659"/>
    <lineage>
        <taxon>unclassified sequences</taxon>
        <taxon>metagenomes</taxon>
        <taxon>ecological metagenomes</taxon>
    </lineage>
</organism>
<evidence type="ECO:0000256" key="1">
    <source>
        <dbReference type="SAM" id="MobiDB-lite"/>
    </source>
</evidence>
<name>E6QJT9_9ZZZZ</name>
<reference evidence="2" key="1">
    <citation type="submission" date="2009-10" db="EMBL/GenBank/DDBJ databases">
        <title>Diversity of trophic interactions inside an arsenic-rich microbial ecosystem.</title>
        <authorList>
            <person name="Bertin P.N."/>
            <person name="Heinrich-Salmeron A."/>
            <person name="Pelletier E."/>
            <person name="Goulhen-Chollet F."/>
            <person name="Arsene-Ploetze F."/>
            <person name="Gallien S."/>
            <person name="Calteau A."/>
            <person name="Vallenet D."/>
            <person name="Casiot C."/>
            <person name="Chane-Woon-Ming B."/>
            <person name="Giloteaux L."/>
            <person name="Barakat M."/>
            <person name="Bonnefoy V."/>
            <person name="Bruneel O."/>
            <person name="Chandler M."/>
            <person name="Cleiss J."/>
            <person name="Duran R."/>
            <person name="Elbaz-Poulichet F."/>
            <person name="Fonknechten N."/>
            <person name="Lauga B."/>
            <person name="Mornico D."/>
            <person name="Ortet P."/>
            <person name="Schaeffer C."/>
            <person name="Siguier P."/>
            <person name="Alexander Thil Smith A."/>
            <person name="Van Dorsselaer A."/>
            <person name="Weissenbach J."/>
            <person name="Medigue C."/>
            <person name="Le Paslier D."/>
        </authorList>
    </citation>
    <scope>NUCLEOTIDE SEQUENCE</scope>
</reference>
<comment type="caution">
    <text evidence="2">The sequence shown here is derived from an EMBL/GenBank/DDBJ whole genome shotgun (WGS) entry which is preliminary data.</text>
</comment>
<accession>E6QJT9</accession>
<sequence>MSRLGVKLENPGLLARAFLVLCVAVCLHTAGIAQTGAPAPDEPNAPTAAPADGPASNGPRTMIQSQVPVAEKQNPDRKQLQVGTGKQPRLLNRRLILKDGSYQVARQYQVVGDRVRYLSVERGDWEELPMDLVDWTATRQWEQQQLDPKEQNGVGDVTSPAMREAAELDREEASQRAELEQQMPEVVPGLRLPARDGVFVLDQFAGKPDLVEIAPAMGTLQTSKTSMTSKLRSMMPLAGQHEQIEIDDGEARVQLHAPQPTIYLSLDAGDATEVAPENATVVSTRGAPKVENNRHGAASDQSGFVIVRVDQRKAVRIIGNVKVSATGKITQSEDAQPVTSEVLPGKHWLKLTPSQPLAEGEYALVQILSPTDISGTVWDFSVHAKAPRNEGALEPIAKQ</sequence>
<feature type="region of interest" description="Disordered" evidence="1">
    <location>
        <begin position="36"/>
        <end position="61"/>
    </location>
</feature>
<protein>
    <submittedName>
        <fullName evidence="2">Uncharacterized protein</fullName>
    </submittedName>
</protein>
<dbReference type="AlphaFoldDB" id="E6QJT9"/>
<dbReference type="EMBL" id="CABQ01000097">
    <property type="protein sequence ID" value="CBI07506.1"/>
    <property type="molecule type" value="Genomic_DNA"/>
</dbReference>
<gene>
    <name evidence="2" type="ORF">CARN6_0849</name>
</gene>
<proteinExistence type="predicted"/>